<dbReference type="Proteomes" id="UP000076927">
    <property type="component" value="Chromosome"/>
</dbReference>
<keyword evidence="1" id="KW-1133">Transmembrane helix</keyword>
<keyword evidence="1" id="KW-0812">Transmembrane</keyword>
<proteinExistence type="predicted"/>
<evidence type="ECO:0008006" key="4">
    <source>
        <dbReference type="Google" id="ProtNLM"/>
    </source>
</evidence>
<feature type="transmembrane region" description="Helical" evidence="1">
    <location>
        <begin position="20"/>
        <end position="40"/>
    </location>
</feature>
<organism evidence="2 3">
    <name type="scientific">Paenibacillus swuensis</name>
    <dbReference type="NCBI Taxonomy" id="1178515"/>
    <lineage>
        <taxon>Bacteria</taxon>
        <taxon>Bacillati</taxon>
        <taxon>Bacillota</taxon>
        <taxon>Bacilli</taxon>
        <taxon>Bacillales</taxon>
        <taxon>Paenibacillaceae</taxon>
        <taxon>Paenibacillus</taxon>
    </lineage>
</organism>
<sequence length="428" mass="47963">MNMLQTSLFKRISRRKGMRIGLIVLIIVVLLELIAPYALLQISKPDPVRTDTKVLEAFPADYDSSRARFITYPDVLKKQWNNVTMTSEAIGGEQGLYTDVIRADASGTPEHLLVITTGVHGVEGFVGSAMLDLFVQNELKSLDPEHTGLLLVHSVNPWGMKHKRRYNENNVDLNRNFIPDWPSFNKDSNTDYPKVQAFLEPKGALGYAPHHELGFFGGFAATAVSDGIDVLADALLSGQYRSPKGVYYGGQGDEPSTAYMKNLFRDALESPYANITHIDVHTGYGPRYQMSIFTTLSETMKEQEAVAAFNYPLVFTPDSEEFYATSGDISEYFYALKKKDFPDKQLYSVAFEFGTLGNGMLDSIQSVRNTVDENRLYQFGAASETTEKIVKNRYEAMFYPSETKWRLKAAEDFGLALSGVLRHRGVVE</sequence>
<dbReference type="KEGG" id="pswu:SY83_12165"/>
<evidence type="ECO:0000313" key="3">
    <source>
        <dbReference type="Proteomes" id="UP000076927"/>
    </source>
</evidence>
<dbReference type="CDD" id="cd06233">
    <property type="entry name" value="M14-like"/>
    <property type="match status" value="1"/>
</dbReference>
<dbReference type="InterPro" id="IPR021259">
    <property type="entry name" value="DUF2817"/>
</dbReference>
<dbReference type="Pfam" id="PF10994">
    <property type="entry name" value="DUF2817"/>
    <property type="match status" value="1"/>
</dbReference>
<dbReference type="Gene3D" id="3.40.630.10">
    <property type="entry name" value="Zn peptidases"/>
    <property type="match status" value="1"/>
</dbReference>
<dbReference type="AlphaFoldDB" id="A0A172TIW9"/>
<keyword evidence="1" id="KW-0472">Membrane</keyword>
<name>A0A172TIW9_9BACL</name>
<evidence type="ECO:0000256" key="1">
    <source>
        <dbReference type="SAM" id="Phobius"/>
    </source>
</evidence>
<accession>A0A172TIW9</accession>
<dbReference type="SUPFAM" id="SSF53187">
    <property type="entry name" value="Zn-dependent exopeptidases"/>
    <property type="match status" value="1"/>
</dbReference>
<dbReference type="PATRIC" id="fig|1178515.4.peg.2429"/>
<gene>
    <name evidence="2" type="ORF">SY83_12165</name>
</gene>
<reference evidence="2 3" key="1">
    <citation type="submission" date="2015-01" db="EMBL/GenBank/DDBJ databases">
        <title>Paenibacillus swuensis/DY6/whole genome sequencing.</title>
        <authorList>
            <person name="Kim M.K."/>
            <person name="Srinivasan S."/>
            <person name="Lee J.-J."/>
        </authorList>
    </citation>
    <scope>NUCLEOTIDE SEQUENCE [LARGE SCALE GENOMIC DNA]</scope>
    <source>
        <strain evidence="2 3">DY6</strain>
    </source>
</reference>
<dbReference type="EMBL" id="CP011388">
    <property type="protein sequence ID" value="ANE46906.1"/>
    <property type="molecule type" value="Genomic_DNA"/>
</dbReference>
<protein>
    <recommendedName>
        <fullName evidence="4">Peptidase M14 carboxypeptidase A domain-containing protein</fullName>
    </recommendedName>
</protein>
<keyword evidence="3" id="KW-1185">Reference proteome</keyword>
<evidence type="ECO:0000313" key="2">
    <source>
        <dbReference type="EMBL" id="ANE46906.1"/>
    </source>
</evidence>
<dbReference type="OrthoDB" id="4014363at2"/>
<dbReference type="RefSeq" id="WP_068606833.1">
    <property type="nucleotide sequence ID" value="NZ_CP011388.1"/>
</dbReference>